<sequence>MNVSSLAVGQKIELNDGRVAQVRFVGTTHFQTGDWVGVQLEEATGKNDGSVKGERYFDCEQGYGMFLRPAGVRQVVEDAKPKARPGVAAKGRPVSGAHSAVNGLKRQESGRRQSNVPASPTPGARACYYIEDEYSAYQEAGSRSYWYSCKDKDKHWPYNHPWCEQTDLHAARNNLHCGHERAEVLLGTTYAGYEGPAEKRVSSTEHSTGDDNDSERPSERSPRETESPTPSPGEEGEQETEEPAKPNFAPPPIPSEPPQQTSRSRRPSSPTAASTHSGRTIRSTAASNRQIEELEAKVRLLERKRQEDRDVQKQLEQAHQERDQYKGIIEKLQTKVRPLQHENAELKQSLNETEARFADIEAIQAEHDSVMELATLDREVAEERAEGLQAELDALRAKNEEMELELEVLRDENGELSKEMSPEERTSAGWLQMEKSNERLREALLRLRDLTQDKETELKEQIQSLEDQVKEIDHVRNEYDETREKLLRSEADTNDLRQQLEAALESEEMIEELTERNGRLEAHLGQLRTTIEELEDLRELNDELEVNHIEQEKQLQEEIDFKDSILLDRERTAKQQQEALDEADYTITRYRGLVSQMQKDIADMQASKQLSETEAADLNSKSRAMLDLNMKLQTSASKTQVKTLDLELRKLEAQEAGEHLAIVQLFLPEAFHAERDSVLALLRFKRIGFKAGLVQSFIKERVESFGTRGQDEDVFAACDVADKLTWIAGMSERFVTSICGCSVEDFAKYEGALYELEPVERALNAYIDGLRREDVREKDWAEELQRSIAVMSHLAEVHVKDDLPSQADALMMRTNCVQGLLESAASALGLMKGMVAKNVSADENEDSDDDEGSASDLAIILNRAEALMSHSRNAKVMAGKTHRALMDLLQRSLTLDTSHTEAFDSVEGATEAIAKYTRQAGEALQELFGEEGRNEPFTTDEVASALSRTATSTFSLPSSEAGPFSALANKLRSLTDMLADLAQLPTDLDNTVEFERAPAPWVARATELKQTKITNIDTEAELARTLEDLRAKDVAIREKETELEEQSVRIEMLEARMKDASKRSAKIAELERALHEAKEDQKLARAELGKAKQDAENQFDRVREEMGRLAEESRKGGAGAGGNELEEGAMGAGTRSTMKRQEFQITSLEAAIRYLKEENHRLRLPPADSPLSVRSTLDWLHEPLLARPGSASARRNKQAAVHKEGKDALQEMLRLAARPQTVDLTKLPENKLAWRPAKQTPRWNVERRKEEWAGMREWQREIVRKGGGGRVKALSREVLPEGPSGRA</sequence>
<keyword evidence="3" id="KW-0963">Cytoplasm</keyword>
<comment type="caution">
    <text evidence="10">The sequence shown here is derived from an EMBL/GenBank/DDBJ whole genome shotgun (WGS) entry which is preliminary data.</text>
</comment>
<dbReference type="PROSITE" id="PS50245">
    <property type="entry name" value="CAP_GLY_2"/>
    <property type="match status" value="1"/>
</dbReference>
<comment type="similarity">
    <text evidence="2">Belongs to the dynactin 150 kDa subunit family.</text>
</comment>
<evidence type="ECO:0000256" key="3">
    <source>
        <dbReference type="ARBA" id="ARBA00022490"/>
    </source>
</evidence>
<name>A0A3M7DIL2_HORWE</name>
<dbReference type="InterPro" id="IPR000938">
    <property type="entry name" value="CAP-Gly_domain"/>
</dbReference>
<evidence type="ECO:0000256" key="4">
    <source>
        <dbReference type="ARBA" id="ARBA00022701"/>
    </source>
</evidence>
<feature type="region of interest" description="Disordered" evidence="8">
    <location>
        <begin position="1268"/>
        <end position="1287"/>
    </location>
</feature>
<dbReference type="InterPro" id="IPR022157">
    <property type="entry name" value="Dynactin"/>
</dbReference>
<dbReference type="GO" id="GO:0005874">
    <property type="term" value="C:microtubule"/>
    <property type="evidence" value="ECO:0007669"/>
    <property type="project" value="UniProtKB-KW"/>
</dbReference>
<dbReference type="Proteomes" id="UP000269539">
    <property type="component" value="Unassembled WGS sequence"/>
</dbReference>
<dbReference type="PANTHER" id="PTHR18916">
    <property type="entry name" value="DYNACTIN 1-RELATED MICROTUBULE-BINDING"/>
    <property type="match status" value="1"/>
</dbReference>
<accession>A0A3M7DIL2</accession>
<reference evidence="10 11" key="1">
    <citation type="journal article" date="2018" name="BMC Genomics">
        <title>Genomic evidence for intraspecific hybridization in a clonal and extremely halotolerant yeast.</title>
        <authorList>
            <person name="Gostincar C."/>
            <person name="Stajich J.E."/>
            <person name="Zupancic J."/>
            <person name="Zalar P."/>
            <person name="Gunde-Cimerman N."/>
        </authorList>
    </citation>
    <scope>NUCLEOTIDE SEQUENCE [LARGE SCALE GENOMIC DNA]</scope>
    <source>
        <strain evidence="10 11">EXF-10513</strain>
    </source>
</reference>
<gene>
    <name evidence="10" type="ORF">D0864_12464</name>
</gene>
<dbReference type="SMART" id="SM01052">
    <property type="entry name" value="CAP_GLY"/>
    <property type="match status" value="1"/>
</dbReference>
<feature type="region of interest" description="Disordered" evidence="8">
    <location>
        <begin position="81"/>
        <end position="122"/>
    </location>
</feature>
<dbReference type="PROSITE" id="PS00845">
    <property type="entry name" value="CAP_GLY_1"/>
    <property type="match status" value="1"/>
</dbReference>
<dbReference type="GO" id="GO:0030286">
    <property type="term" value="C:dynein complex"/>
    <property type="evidence" value="ECO:0007669"/>
    <property type="project" value="UniProtKB-KW"/>
</dbReference>
<dbReference type="InterPro" id="IPR036859">
    <property type="entry name" value="CAP-Gly_dom_sf"/>
</dbReference>
<feature type="domain" description="CAP-Gly" evidence="9">
    <location>
        <begin position="26"/>
        <end position="68"/>
    </location>
</feature>
<feature type="compositionally biased region" description="Low complexity" evidence="8">
    <location>
        <begin position="258"/>
        <end position="275"/>
    </location>
</feature>
<evidence type="ECO:0000256" key="7">
    <source>
        <dbReference type="ARBA" id="ARBA00023212"/>
    </source>
</evidence>
<dbReference type="EMBL" id="QWIO01001979">
    <property type="protein sequence ID" value="RMY64054.1"/>
    <property type="molecule type" value="Genomic_DNA"/>
</dbReference>
<evidence type="ECO:0000256" key="5">
    <source>
        <dbReference type="ARBA" id="ARBA00023017"/>
    </source>
</evidence>
<evidence type="ECO:0000256" key="8">
    <source>
        <dbReference type="SAM" id="MobiDB-lite"/>
    </source>
</evidence>
<feature type="compositionally biased region" description="Pro residues" evidence="8">
    <location>
        <begin position="248"/>
        <end position="257"/>
    </location>
</feature>
<keyword evidence="7" id="KW-0206">Cytoskeleton</keyword>
<evidence type="ECO:0000256" key="6">
    <source>
        <dbReference type="ARBA" id="ARBA00023054"/>
    </source>
</evidence>
<protein>
    <recommendedName>
        <fullName evidence="9">CAP-Gly domain-containing protein</fullName>
    </recommendedName>
</protein>
<feature type="region of interest" description="Disordered" evidence="8">
    <location>
        <begin position="1108"/>
        <end position="1137"/>
    </location>
</feature>
<proteinExistence type="inferred from homology"/>
<keyword evidence="5" id="KW-0243">Dynein</keyword>
<dbReference type="VEuPathDB" id="FungiDB:BTJ68_08677"/>
<keyword evidence="4" id="KW-0493">Microtubule</keyword>
<evidence type="ECO:0000256" key="1">
    <source>
        <dbReference type="ARBA" id="ARBA00004245"/>
    </source>
</evidence>
<dbReference type="Gene3D" id="2.30.30.190">
    <property type="entry name" value="CAP Gly-rich-like domain"/>
    <property type="match status" value="1"/>
</dbReference>
<dbReference type="SUPFAM" id="SSF74924">
    <property type="entry name" value="Cap-Gly domain"/>
    <property type="match status" value="1"/>
</dbReference>
<evidence type="ECO:0000256" key="2">
    <source>
        <dbReference type="ARBA" id="ARBA00011010"/>
    </source>
</evidence>
<keyword evidence="6" id="KW-0175">Coiled coil</keyword>
<comment type="subcellular location">
    <subcellularLocation>
        <location evidence="1">Cytoplasm</location>
        <location evidence="1">Cytoskeleton</location>
    </subcellularLocation>
</comment>
<feature type="compositionally biased region" description="Polar residues" evidence="8">
    <location>
        <begin position="276"/>
        <end position="289"/>
    </location>
</feature>
<evidence type="ECO:0000259" key="9">
    <source>
        <dbReference type="PROSITE" id="PS50245"/>
    </source>
</evidence>
<organism evidence="10 11">
    <name type="scientific">Hortaea werneckii</name>
    <name type="common">Black yeast</name>
    <name type="synonym">Cladosporium werneckii</name>
    <dbReference type="NCBI Taxonomy" id="91943"/>
    <lineage>
        <taxon>Eukaryota</taxon>
        <taxon>Fungi</taxon>
        <taxon>Dikarya</taxon>
        <taxon>Ascomycota</taxon>
        <taxon>Pezizomycotina</taxon>
        <taxon>Dothideomycetes</taxon>
        <taxon>Dothideomycetidae</taxon>
        <taxon>Mycosphaerellales</taxon>
        <taxon>Teratosphaeriaceae</taxon>
        <taxon>Hortaea</taxon>
    </lineage>
</organism>
<evidence type="ECO:0000313" key="10">
    <source>
        <dbReference type="EMBL" id="RMY64054.1"/>
    </source>
</evidence>
<dbReference type="Pfam" id="PF01302">
    <property type="entry name" value="CAP_GLY"/>
    <property type="match status" value="1"/>
</dbReference>
<feature type="region of interest" description="Disordered" evidence="8">
    <location>
        <begin position="195"/>
        <end position="290"/>
    </location>
</feature>
<feature type="compositionally biased region" description="Basic and acidic residues" evidence="8">
    <location>
        <begin position="196"/>
        <end position="226"/>
    </location>
</feature>
<evidence type="ECO:0000313" key="11">
    <source>
        <dbReference type="Proteomes" id="UP000269539"/>
    </source>
</evidence>
<dbReference type="Pfam" id="PF12455">
    <property type="entry name" value="Dynactin"/>
    <property type="match status" value="1"/>
</dbReference>